<keyword evidence="5" id="KW-1185">Reference proteome</keyword>
<proteinExistence type="predicted"/>
<reference evidence="4 5" key="1">
    <citation type="journal article" date="2015" name="Phytopathology">
        <title>Genomes of Candidatus Liberibacter solanacearum haplotype A from New Zealand and the USA suggest significant genome plasticity in the species.</title>
        <authorList>
            <person name="Thompson S.M."/>
            <person name="Johnson C.P."/>
            <person name="Lu A.Y."/>
            <person name="Frampton R.A."/>
            <person name="Sullivan K.L."/>
            <person name="Fiers M.W."/>
            <person name="Crowhurst R.N."/>
            <person name="Pitman A.R."/>
            <person name="Scott I."/>
            <person name="Gudmestad N.C."/>
            <person name="Smith G.R."/>
        </authorList>
    </citation>
    <scope>NUCLEOTIDE SEQUENCE [LARGE SCALE GENOMIC DNA]</scope>
    <source>
        <strain evidence="4 5">LsoNZ1</strain>
    </source>
</reference>
<feature type="domain" description="Imelysin-like" evidence="3">
    <location>
        <begin position="63"/>
        <end position="418"/>
    </location>
</feature>
<evidence type="ECO:0000256" key="2">
    <source>
        <dbReference type="ARBA" id="ARBA00022729"/>
    </source>
</evidence>
<dbReference type="Gene3D" id="1.20.1420.20">
    <property type="entry name" value="M75 peptidase, HXXE motif"/>
    <property type="match status" value="1"/>
</dbReference>
<dbReference type="EMBL" id="JMTK01000002">
    <property type="protein sequence ID" value="KJZ82299.1"/>
    <property type="molecule type" value="Genomic_DNA"/>
</dbReference>
<evidence type="ECO:0000259" key="3">
    <source>
        <dbReference type="Pfam" id="PF09375"/>
    </source>
</evidence>
<sequence>MKDSIFSIQMQKVESLMEKIMKKKIFMHFFTIITLILTFPSNVVSVVIDVDPVDVLRNYATIAHAKYEDAVISARTLNRAIETLVSSPSQKNLDNARLQWIKARIPYQQSEIYRFGSTIVNAWDKKINAWPIDEGVIDYVDSSYGKHNDENELYAANIIANTKISFDGKEIDTSIISPKLLRKLHLINGIDTNVTTGYHVIEFLLWGQDLKTNVRVSGERPYTDFDIKKCTGGHCQRRIEYLKVVSKILVSDLEELMKAWEPDGEETLNLMKDTNLGLDTIITGMTSLSYNELAGERMNLGLILHDPKQELDCFSDNTYASYLNNVIGILSSYTGEYTRINGEEIHGASIHDLIKNKNKNLSAEIKNKFSHTMKDFYALAERAEHLEFYDQMISANNPEGNKIVLNLIDDLITQTNSLKKLRIALDLKEINEL</sequence>
<accession>A0A0F4VLN2</accession>
<gene>
    <name evidence="4" type="ORF">DJ66_1048</name>
</gene>
<dbReference type="CDD" id="cd14657">
    <property type="entry name" value="Imelysin_IrpA-like"/>
    <property type="match status" value="1"/>
</dbReference>
<evidence type="ECO:0000313" key="4">
    <source>
        <dbReference type="EMBL" id="KJZ82299.1"/>
    </source>
</evidence>
<protein>
    <submittedName>
        <fullName evidence="4">Iron-regulated protein A</fullName>
    </submittedName>
</protein>
<keyword evidence="2" id="KW-0732">Signal</keyword>
<organism evidence="4 5">
    <name type="scientific">Candidatus Liberibacter solanacearum</name>
    <dbReference type="NCBI Taxonomy" id="556287"/>
    <lineage>
        <taxon>Bacteria</taxon>
        <taxon>Pseudomonadati</taxon>
        <taxon>Pseudomonadota</taxon>
        <taxon>Alphaproteobacteria</taxon>
        <taxon>Hyphomicrobiales</taxon>
        <taxon>Rhizobiaceae</taxon>
        <taxon>Liberibacter</taxon>
    </lineage>
</organism>
<dbReference type="Pfam" id="PF09375">
    <property type="entry name" value="Peptidase_M75"/>
    <property type="match status" value="1"/>
</dbReference>
<evidence type="ECO:0000256" key="1">
    <source>
        <dbReference type="ARBA" id="ARBA00004196"/>
    </source>
</evidence>
<dbReference type="GO" id="GO:0030313">
    <property type="term" value="C:cell envelope"/>
    <property type="evidence" value="ECO:0007669"/>
    <property type="project" value="UniProtKB-SubCell"/>
</dbReference>
<comment type="caution">
    <text evidence="4">The sequence shown here is derived from an EMBL/GenBank/DDBJ whole genome shotgun (WGS) entry which is preliminary data.</text>
</comment>
<dbReference type="PATRIC" id="fig|556287.9.peg.1066"/>
<evidence type="ECO:0000313" key="5">
    <source>
        <dbReference type="Proteomes" id="UP000033731"/>
    </source>
</evidence>
<dbReference type="Proteomes" id="UP000033731">
    <property type="component" value="Unassembled WGS sequence"/>
</dbReference>
<dbReference type="InterPro" id="IPR038352">
    <property type="entry name" value="Imelysin_sf"/>
</dbReference>
<dbReference type="InterPro" id="IPR018976">
    <property type="entry name" value="Imelysin-like"/>
</dbReference>
<name>A0A0F4VLN2_9HYPH</name>
<dbReference type="AlphaFoldDB" id="A0A0F4VLN2"/>
<comment type="subcellular location">
    <subcellularLocation>
        <location evidence="1">Cell envelope</location>
    </subcellularLocation>
</comment>